<reference evidence="2" key="1">
    <citation type="submission" date="2023-03" db="EMBL/GenBank/DDBJ databases">
        <authorList>
            <person name="Julca I."/>
        </authorList>
    </citation>
    <scope>NUCLEOTIDE SEQUENCE</scope>
</reference>
<sequence>MSEVDGNKWTARTFTLLILVLGFVGLVCTTIHVLITMIVLGYNHGHASHELKRFLLCFVGIFLSVLLFAGLLCALPGPSPGKTERKKKAKRNDNVLGAADCFLFLTMMILTWTSSTRYGLSYEMKVLLYCSVEISFCVIFLEVLLQNNPKEWDKILGAECSDDNNNNVTSRLLWVLIGGLDLCIALYEPIRDWKCLLMVDIVLIVLTIYLVLADSYRANTKHAAVVLVFHSIVTVVILINHKVLLPELVRIVINHPQLVSAALPALAGFVFWVYSFFSMKATKVEGDGGYESLASTLV</sequence>
<accession>A0AAV1E8L5</accession>
<keyword evidence="1" id="KW-1133">Transmembrane helix</keyword>
<evidence type="ECO:0000256" key="1">
    <source>
        <dbReference type="SAM" id="Phobius"/>
    </source>
</evidence>
<feature type="transmembrane region" description="Helical" evidence="1">
    <location>
        <begin position="257"/>
        <end position="277"/>
    </location>
</feature>
<dbReference type="AlphaFoldDB" id="A0AAV1E8L5"/>
<feature type="transmembrane region" description="Helical" evidence="1">
    <location>
        <begin position="196"/>
        <end position="212"/>
    </location>
</feature>
<keyword evidence="3" id="KW-1185">Reference proteome</keyword>
<feature type="transmembrane region" description="Helical" evidence="1">
    <location>
        <begin position="95"/>
        <end position="114"/>
    </location>
</feature>
<keyword evidence="1" id="KW-0812">Transmembrane</keyword>
<organism evidence="2 3">
    <name type="scientific">Oldenlandia corymbosa var. corymbosa</name>
    <dbReference type="NCBI Taxonomy" id="529605"/>
    <lineage>
        <taxon>Eukaryota</taxon>
        <taxon>Viridiplantae</taxon>
        <taxon>Streptophyta</taxon>
        <taxon>Embryophyta</taxon>
        <taxon>Tracheophyta</taxon>
        <taxon>Spermatophyta</taxon>
        <taxon>Magnoliopsida</taxon>
        <taxon>eudicotyledons</taxon>
        <taxon>Gunneridae</taxon>
        <taxon>Pentapetalae</taxon>
        <taxon>asterids</taxon>
        <taxon>lamiids</taxon>
        <taxon>Gentianales</taxon>
        <taxon>Rubiaceae</taxon>
        <taxon>Rubioideae</taxon>
        <taxon>Spermacoceae</taxon>
        <taxon>Hedyotis-Oldenlandia complex</taxon>
        <taxon>Oldenlandia</taxon>
    </lineage>
</organism>
<proteinExistence type="predicted"/>
<feature type="transmembrane region" description="Helical" evidence="1">
    <location>
        <begin position="53"/>
        <end position="75"/>
    </location>
</feature>
<name>A0AAV1E8L5_OLDCO</name>
<evidence type="ECO:0000313" key="3">
    <source>
        <dbReference type="Proteomes" id="UP001161247"/>
    </source>
</evidence>
<feature type="transmembrane region" description="Helical" evidence="1">
    <location>
        <begin position="126"/>
        <end position="145"/>
    </location>
</feature>
<evidence type="ECO:0000313" key="2">
    <source>
        <dbReference type="EMBL" id="CAI9116032.1"/>
    </source>
</evidence>
<keyword evidence="1" id="KW-0472">Membrane</keyword>
<dbReference type="Proteomes" id="UP001161247">
    <property type="component" value="Chromosome 8"/>
</dbReference>
<dbReference type="EMBL" id="OX459125">
    <property type="protein sequence ID" value="CAI9116032.1"/>
    <property type="molecule type" value="Genomic_DNA"/>
</dbReference>
<protein>
    <submittedName>
        <fullName evidence="2">OLC1v1017076C1</fullName>
    </submittedName>
</protein>
<feature type="transmembrane region" description="Helical" evidence="1">
    <location>
        <begin position="224"/>
        <end position="245"/>
    </location>
</feature>
<feature type="transmembrane region" description="Helical" evidence="1">
    <location>
        <begin position="16"/>
        <end position="41"/>
    </location>
</feature>
<gene>
    <name evidence="2" type="ORF">OLC1_LOCUS22424</name>
</gene>